<dbReference type="SUPFAM" id="SSF46894">
    <property type="entry name" value="C-terminal effector domain of the bipartite response regulators"/>
    <property type="match status" value="1"/>
</dbReference>
<evidence type="ECO:0000259" key="6">
    <source>
        <dbReference type="PROSITE" id="PS50110"/>
    </source>
</evidence>
<evidence type="ECO:0000313" key="10">
    <source>
        <dbReference type="Proteomes" id="UP000318943"/>
    </source>
</evidence>
<dbReference type="GO" id="GO:0005829">
    <property type="term" value="C:cytosol"/>
    <property type="evidence" value="ECO:0007669"/>
    <property type="project" value="TreeGrafter"/>
</dbReference>
<dbReference type="InterPro" id="IPR011006">
    <property type="entry name" value="CheY-like_superfamily"/>
</dbReference>
<dbReference type="PROSITE" id="PS50110">
    <property type="entry name" value="RESPONSE_REGULATORY"/>
    <property type="match status" value="1"/>
</dbReference>
<dbReference type="PROSITE" id="PS51755">
    <property type="entry name" value="OMPR_PHOB"/>
    <property type="match status" value="1"/>
</dbReference>
<evidence type="ECO:0000313" key="11">
    <source>
        <dbReference type="Proteomes" id="UP001056132"/>
    </source>
</evidence>
<dbReference type="Gene3D" id="3.40.50.2300">
    <property type="match status" value="1"/>
</dbReference>
<feature type="domain" description="Response regulatory" evidence="6">
    <location>
        <begin position="2"/>
        <end position="120"/>
    </location>
</feature>
<dbReference type="SMART" id="SM00862">
    <property type="entry name" value="Trans_reg_C"/>
    <property type="match status" value="1"/>
</dbReference>
<sequence length="243" mass="25956">MKIAALADNPSRAGMLRHALHRGGHVVRCFGCGKSMTDAVRDTRYDVLLLDRASSIAAATAACDVLKWVRDTLGQGVPVMMLGRGDDEAQVAACLAAGADAYVGEAGRGAELLARVEALARRAAVPGMLAGTVAPAGFGDMPEQLVTGVYRFVTAERQAWVGGVPVALAPKEFALALLLFRNLGTLVLREAMIRHVWPDAGVHTHARTVDSHLSRVRTKLALWPRNGVMLRAIHRLGSRLDLV</sequence>
<dbReference type="InterPro" id="IPR016032">
    <property type="entry name" value="Sig_transdc_resp-reg_C-effctor"/>
</dbReference>
<dbReference type="KEGG" id="ccam:M5D45_00215"/>
<evidence type="ECO:0000259" key="7">
    <source>
        <dbReference type="PROSITE" id="PS51755"/>
    </source>
</evidence>
<protein>
    <submittedName>
        <fullName evidence="9">Response regulator transcription factor</fullName>
    </submittedName>
</protein>
<evidence type="ECO:0000256" key="5">
    <source>
        <dbReference type="PROSITE-ProRule" id="PRU01091"/>
    </source>
</evidence>
<dbReference type="SUPFAM" id="SSF52172">
    <property type="entry name" value="CheY-like"/>
    <property type="match status" value="1"/>
</dbReference>
<dbReference type="InterPro" id="IPR039420">
    <property type="entry name" value="WalR-like"/>
</dbReference>
<dbReference type="InterPro" id="IPR001867">
    <property type="entry name" value="OmpR/PhoB-type_DNA-bd"/>
</dbReference>
<dbReference type="AlphaFoldDB" id="A0AAE9I2C8"/>
<evidence type="ECO:0000256" key="1">
    <source>
        <dbReference type="ARBA" id="ARBA00022553"/>
    </source>
</evidence>
<dbReference type="Proteomes" id="UP001056132">
    <property type="component" value="Chromosome 1"/>
</dbReference>
<dbReference type="Pfam" id="PF00486">
    <property type="entry name" value="Trans_reg_C"/>
    <property type="match status" value="1"/>
</dbReference>
<dbReference type="GO" id="GO:0000976">
    <property type="term" value="F:transcription cis-regulatory region binding"/>
    <property type="evidence" value="ECO:0007669"/>
    <property type="project" value="TreeGrafter"/>
</dbReference>
<dbReference type="PANTHER" id="PTHR48111:SF40">
    <property type="entry name" value="PHOSPHATE REGULON TRANSCRIPTIONAL REGULATORY PROTEIN PHOB"/>
    <property type="match status" value="1"/>
</dbReference>
<reference evidence="9" key="3">
    <citation type="submission" date="2022-05" db="EMBL/GenBank/DDBJ databases">
        <authorList>
            <person name="Kunte H.-J."/>
        </authorList>
    </citation>
    <scope>NUCLEOTIDE SEQUENCE</scope>
    <source>
        <strain evidence="9">G5</strain>
    </source>
</reference>
<organism evidence="9 11">
    <name type="scientific">Cupriavidus campinensis</name>
    <dbReference type="NCBI Taxonomy" id="151783"/>
    <lineage>
        <taxon>Bacteria</taxon>
        <taxon>Pseudomonadati</taxon>
        <taxon>Pseudomonadota</taxon>
        <taxon>Betaproteobacteria</taxon>
        <taxon>Burkholderiales</taxon>
        <taxon>Burkholderiaceae</taxon>
        <taxon>Cupriavidus</taxon>
    </lineage>
</organism>
<dbReference type="Gene3D" id="1.10.10.10">
    <property type="entry name" value="Winged helix-like DNA-binding domain superfamily/Winged helix DNA-binding domain"/>
    <property type="match status" value="1"/>
</dbReference>
<dbReference type="GO" id="GO:0006355">
    <property type="term" value="P:regulation of DNA-templated transcription"/>
    <property type="evidence" value="ECO:0007669"/>
    <property type="project" value="InterPro"/>
</dbReference>
<keyword evidence="3 5" id="KW-0238">DNA-binding</keyword>
<dbReference type="EMBL" id="VCIZ01000024">
    <property type="protein sequence ID" value="TSP09561.1"/>
    <property type="molecule type" value="Genomic_DNA"/>
</dbReference>
<dbReference type="GO" id="GO:0032993">
    <property type="term" value="C:protein-DNA complex"/>
    <property type="evidence" value="ECO:0007669"/>
    <property type="project" value="TreeGrafter"/>
</dbReference>
<evidence type="ECO:0000313" key="8">
    <source>
        <dbReference type="EMBL" id="TSP09561.1"/>
    </source>
</evidence>
<feature type="DNA-binding region" description="OmpR/PhoB-type" evidence="5">
    <location>
        <begin position="142"/>
        <end position="242"/>
    </location>
</feature>
<dbReference type="GO" id="GO:0000156">
    <property type="term" value="F:phosphorelay response regulator activity"/>
    <property type="evidence" value="ECO:0007669"/>
    <property type="project" value="TreeGrafter"/>
</dbReference>
<proteinExistence type="predicted"/>
<dbReference type="InterPro" id="IPR001789">
    <property type="entry name" value="Sig_transdc_resp-reg_receiver"/>
</dbReference>
<feature type="domain" description="OmpR/PhoB-type" evidence="7">
    <location>
        <begin position="142"/>
        <end position="242"/>
    </location>
</feature>
<dbReference type="EMBL" id="CP097330">
    <property type="protein sequence ID" value="URF04330.1"/>
    <property type="molecule type" value="Genomic_DNA"/>
</dbReference>
<keyword evidence="2" id="KW-0902">Two-component regulatory system</keyword>
<feature type="modified residue" description="4-aspartylphosphate" evidence="4">
    <location>
        <position position="51"/>
    </location>
</feature>
<dbReference type="Proteomes" id="UP000318943">
    <property type="component" value="Unassembled WGS sequence"/>
</dbReference>
<dbReference type="InterPro" id="IPR036388">
    <property type="entry name" value="WH-like_DNA-bd_sf"/>
</dbReference>
<reference evidence="8 10" key="1">
    <citation type="submission" date="2019-05" db="EMBL/GenBank/DDBJ databases">
        <title>Whole genome sequence analysis of Cupriavidus campinensis S14E4C strain.</title>
        <authorList>
            <person name="Abbaszade G."/>
            <person name="Szabo A."/>
            <person name="Toumi M."/>
            <person name="Toth E."/>
        </authorList>
    </citation>
    <scope>NUCLEOTIDE SEQUENCE [LARGE SCALE GENOMIC DNA]</scope>
    <source>
        <strain evidence="8 10">S14E4C</strain>
    </source>
</reference>
<dbReference type="SMART" id="SM00448">
    <property type="entry name" value="REC"/>
    <property type="match status" value="1"/>
</dbReference>
<dbReference type="RefSeq" id="WP_144202763.1">
    <property type="nucleotide sequence ID" value="NZ_CP097330.1"/>
</dbReference>
<keyword evidence="10" id="KW-1185">Reference proteome</keyword>
<evidence type="ECO:0000256" key="2">
    <source>
        <dbReference type="ARBA" id="ARBA00023012"/>
    </source>
</evidence>
<name>A0AAE9I2C8_9BURK</name>
<dbReference type="CDD" id="cd00383">
    <property type="entry name" value="trans_reg_C"/>
    <property type="match status" value="1"/>
</dbReference>
<evidence type="ECO:0000256" key="4">
    <source>
        <dbReference type="PROSITE-ProRule" id="PRU00169"/>
    </source>
</evidence>
<keyword evidence="1 4" id="KW-0597">Phosphoprotein</keyword>
<evidence type="ECO:0000313" key="9">
    <source>
        <dbReference type="EMBL" id="URF04330.1"/>
    </source>
</evidence>
<dbReference type="PANTHER" id="PTHR48111">
    <property type="entry name" value="REGULATOR OF RPOS"/>
    <property type="match status" value="1"/>
</dbReference>
<gene>
    <name evidence="8" type="ORF">FGG12_26785</name>
    <name evidence="9" type="ORF">M5D45_00215</name>
</gene>
<evidence type="ECO:0000256" key="3">
    <source>
        <dbReference type="ARBA" id="ARBA00023125"/>
    </source>
</evidence>
<accession>A0AAE9I2C8</accession>
<reference evidence="9" key="2">
    <citation type="journal article" date="2022" name="Microbiol. Resour. Announc.">
        <title>Genome Sequence of Cupriavidus campinensis Strain G5, a Member of a Bacterial Consortium Capable of Polyethylene Degradation.</title>
        <authorList>
            <person name="Schneider B."/>
            <person name="Pfeiffer F."/>
            <person name="Dyall-Smith M."/>
            <person name="Kunte H.J."/>
        </authorList>
    </citation>
    <scope>NUCLEOTIDE SEQUENCE</scope>
    <source>
        <strain evidence="9">G5</strain>
    </source>
</reference>